<comment type="caution">
    <text evidence="2">The sequence shown here is derived from an EMBL/GenBank/DDBJ whole genome shotgun (WGS) entry which is preliminary data.</text>
</comment>
<evidence type="ECO:0000313" key="3">
    <source>
        <dbReference type="Proteomes" id="UP000629596"/>
    </source>
</evidence>
<reference evidence="2 3" key="1">
    <citation type="submission" date="2020-08" db="EMBL/GenBank/DDBJ databases">
        <title>Genome public.</title>
        <authorList>
            <person name="Liu C."/>
            <person name="Sun Q."/>
        </authorList>
    </citation>
    <scope>NUCLEOTIDE SEQUENCE [LARGE SCALE GENOMIC DNA]</scope>
    <source>
        <strain evidence="2 3">426_9</strain>
    </source>
</reference>
<dbReference type="InterPro" id="IPR008964">
    <property type="entry name" value="Invasin/intimin_cell_adhesion"/>
</dbReference>
<evidence type="ECO:0000313" key="2">
    <source>
        <dbReference type="EMBL" id="MBC8603689.1"/>
    </source>
</evidence>
<gene>
    <name evidence="2" type="ORF">H8784_18435</name>
</gene>
<dbReference type="RefSeq" id="WP_147292149.1">
    <property type="nucleotide sequence ID" value="NZ_JACRTI010000073.1"/>
</dbReference>
<evidence type="ECO:0000259" key="1">
    <source>
        <dbReference type="Pfam" id="PF02368"/>
    </source>
</evidence>
<accession>A0ABR7P5Z5</accession>
<keyword evidence="3" id="KW-1185">Reference proteome</keyword>
<dbReference type="PROSITE" id="PS51257">
    <property type="entry name" value="PROKAR_LIPOPROTEIN"/>
    <property type="match status" value="1"/>
</dbReference>
<dbReference type="SUPFAM" id="SSF49373">
    <property type="entry name" value="Invasin/intimin cell-adhesion fragments"/>
    <property type="match status" value="1"/>
</dbReference>
<dbReference type="InterPro" id="IPR003343">
    <property type="entry name" value="Big_2"/>
</dbReference>
<dbReference type="EMBL" id="JACRTI010000073">
    <property type="protein sequence ID" value="MBC8603689.1"/>
    <property type="molecule type" value="Genomic_DNA"/>
</dbReference>
<dbReference type="Pfam" id="PF02368">
    <property type="entry name" value="Big_2"/>
    <property type="match status" value="1"/>
</dbReference>
<protein>
    <submittedName>
        <fullName evidence="2">Ig-like domain-containing protein</fullName>
    </submittedName>
</protein>
<organism evidence="2 3">
    <name type="scientific">Parabacteroides acidifaciens</name>
    <dbReference type="NCBI Taxonomy" id="2290935"/>
    <lineage>
        <taxon>Bacteria</taxon>
        <taxon>Pseudomonadati</taxon>
        <taxon>Bacteroidota</taxon>
        <taxon>Bacteroidia</taxon>
        <taxon>Bacteroidales</taxon>
        <taxon>Tannerellaceae</taxon>
        <taxon>Parabacteroides</taxon>
    </lineage>
</organism>
<name>A0ABR7P5Z5_9BACT</name>
<dbReference type="Gene3D" id="2.60.40.1080">
    <property type="match status" value="1"/>
</dbReference>
<dbReference type="Proteomes" id="UP000629596">
    <property type="component" value="Unassembled WGS sequence"/>
</dbReference>
<sequence length="118" mass="12929">MRIDLKNRSIGLFLCVILGFACNRYADFDYFDRDAVITDIYTNISEAVLAPGGIQQVTYWPIPANADPMKLKWTTSNSEVAIVNEWGVITAVGKGSADIIVSDGSISKTILVTVNLQE</sequence>
<feature type="domain" description="BIG2" evidence="1">
    <location>
        <begin position="45"/>
        <end position="109"/>
    </location>
</feature>
<proteinExistence type="predicted"/>